<dbReference type="AlphaFoldDB" id="A0AAW4G8Y6"/>
<dbReference type="InterPro" id="IPR005182">
    <property type="entry name" value="YdbS-like_PH"/>
</dbReference>
<feature type="region of interest" description="Disordered" evidence="1">
    <location>
        <begin position="162"/>
        <end position="182"/>
    </location>
</feature>
<keyword evidence="2" id="KW-1133">Transmembrane helix</keyword>
<feature type="transmembrane region" description="Helical" evidence="2">
    <location>
        <begin position="63"/>
        <end position="86"/>
    </location>
</feature>
<sequence length="515" mass="54761">MTRPEPQPGSVPPAVPAAGLHIDAPDEWHRLSPWMMAVTVVESLPSLVPVLIALVFAGRSAPLVTLIATVVLVPLVTVVPWLTTFYQVTAEHVRVRSGLITKKVATARRDRIRSVDLTASLVHRVLNLQKVTIGTGGDEQASQVKLRAVTLPEARALHDNLMPTAGTRSPAATSDVRLPSETPTAAPEVLTRFQNAWLRYSPFSLGGLAIAAAVAGVGVQIANDAGMFDEGVGLAREAFATVRSIPLTLVIAVAVVAVILIGAVLSVIGYVLSYWDFRLTRHPDGTLRTERGLLTTNSISFDEKRIRGSHLTEPILMRPLKGARLQAIATGATKHPLLLPPAPISEAMRVADLVTHERSELTAPLTGHGRVARIRRLNRGFLTGLVILVGISIPVVGGAISVGWLAVGVLCLAGSIGLGVVRSRHLGHRLTARSVVIAPPTVARQRIVVDRDGVIGWASRSSIFQRRAGVSTLILATAAGSEHYSLVDVDDATAAAITSDVTPDWVAPFLRQPAE</sequence>
<comment type="caution">
    <text evidence="4">The sequence shown here is derived from an EMBL/GenBank/DDBJ whole genome shotgun (WGS) entry which is preliminary data.</text>
</comment>
<dbReference type="InterPro" id="IPR014529">
    <property type="entry name" value="UCP026631"/>
</dbReference>
<evidence type="ECO:0000259" key="3">
    <source>
        <dbReference type="Pfam" id="PF03703"/>
    </source>
</evidence>
<name>A0AAW4G8Y6_GORRU</name>
<dbReference type="Proteomes" id="UP001195196">
    <property type="component" value="Unassembled WGS sequence"/>
</dbReference>
<feature type="domain" description="YdbS-like PH" evidence="3">
    <location>
        <begin position="81"/>
        <end position="160"/>
    </location>
</feature>
<accession>A0AAW4G8Y6</accession>
<organism evidence="4 5">
    <name type="scientific">Gordonia rubripertincta</name>
    <name type="common">Rhodococcus corallinus</name>
    <dbReference type="NCBI Taxonomy" id="36822"/>
    <lineage>
        <taxon>Bacteria</taxon>
        <taxon>Bacillati</taxon>
        <taxon>Actinomycetota</taxon>
        <taxon>Actinomycetes</taxon>
        <taxon>Mycobacteriales</taxon>
        <taxon>Gordoniaceae</taxon>
        <taxon>Gordonia</taxon>
    </lineage>
</organism>
<evidence type="ECO:0000313" key="4">
    <source>
        <dbReference type="EMBL" id="MBM7279784.1"/>
    </source>
</evidence>
<dbReference type="PANTHER" id="PTHR34473:SF2">
    <property type="entry name" value="UPF0699 TRANSMEMBRANE PROTEIN YDBT"/>
    <property type="match status" value="1"/>
</dbReference>
<keyword evidence="2" id="KW-0472">Membrane</keyword>
<evidence type="ECO:0000256" key="1">
    <source>
        <dbReference type="SAM" id="MobiDB-lite"/>
    </source>
</evidence>
<feature type="transmembrane region" description="Helical" evidence="2">
    <location>
        <begin position="380"/>
        <end position="396"/>
    </location>
</feature>
<evidence type="ECO:0000256" key="2">
    <source>
        <dbReference type="SAM" id="Phobius"/>
    </source>
</evidence>
<feature type="transmembrane region" description="Helical" evidence="2">
    <location>
        <begin position="202"/>
        <end position="222"/>
    </location>
</feature>
<protein>
    <submittedName>
        <fullName evidence="4">PH domain-containing protein</fullName>
    </submittedName>
</protein>
<dbReference type="EMBL" id="JAFFGU010000011">
    <property type="protein sequence ID" value="MBM7279784.1"/>
    <property type="molecule type" value="Genomic_DNA"/>
</dbReference>
<dbReference type="Pfam" id="PF03703">
    <property type="entry name" value="bPH_2"/>
    <property type="match status" value="1"/>
</dbReference>
<dbReference type="RefSeq" id="WP_204718632.1">
    <property type="nucleotide sequence ID" value="NZ_JAFFGU010000011.1"/>
</dbReference>
<feature type="transmembrane region" description="Helical" evidence="2">
    <location>
        <begin position="34"/>
        <end position="57"/>
    </location>
</feature>
<reference evidence="4" key="1">
    <citation type="submission" date="2021-02" db="EMBL/GenBank/DDBJ databases">
        <title>Taxonomy, biology and ecology of Rhodococcus bacteria occurring in California pistachio and other woody hosts as revealed by genome sequence analyses.</title>
        <authorList>
            <person name="Riely B."/>
            <person name="Gai Y."/>
        </authorList>
    </citation>
    <scope>NUCLEOTIDE SEQUENCE</scope>
    <source>
        <strain evidence="4">BP-295</strain>
    </source>
</reference>
<gene>
    <name evidence="4" type="ORF">JTZ10_18725</name>
</gene>
<keyword evidence="2" id="KW-0812">Transmembrane</keyword>
<feature type="transmembrane region" description="Helical" evidence="2">
    <location>
        <begin position="402"/>
        <end position="421"/>
    </location>
</feature>
<feature type="transmembrane region" description="Helical" evidence="2">
    <location>
        <begin position="249"/>
        <end position="272"/>
    </location>
</feature>
<proteinExistence type="predicted"/>
<evidence type="ECO:0000313" key="5">
    <source>
        <dbReference type="Proteomes" id="UP001195196"/>
    </source>
</evidence>
<dbReference type="PIRSF" id="PIRSF026631">
    <property type="entry name" value="UCP026631"/>
    <property type="match status" value="1"/>
</dbReference>
<dbReference type="PANTHER" id="PTHR34473">
    <property type="entry name" value="UPF0699 TRANSMEMBRANE PROTEIN YDBS"/>
    <property type="match status" value="1"/>
</dbReference>